<feature type="domain" description="Imelysin-like" evidence="4">
    <location>
        <begin position="49"/>
        <end position="340"/>
    </location>
</feature>
<sequence length="366" mass="37305">MFSSVSFPAVSAVAARIGLLATLAVGAPAAAGAASPALDPVPLLETWLLPRYDALAATTAAQASAWTAFCAKPEAVGVAGLKEAYGKAADTWNAVEFVTFGPISLSLRADRISFFPDRRNAISRGLAEIIGDPDPARLEPERFAQSSAAVQGLPALERLLYEEGAADALLAGPEAARRCALGTAIANTLSTIAREVRAAWGDRTSGALGAIVSGKGDPALFPDAGALPGMILTDLSGAYQRVTDTKIMPVLGSGPSDAKPSLADNWRSGRATRVVANMVRSADTLLVAVGGQMPSRPQYVVTKAAATADAAAEKLPADLGAAAGTVQGVAALQAAIKAFKGAQISVYKPIASYFGISLGFNALDGD</sequence>
<protein>
    <submittedName>
        <fullName evidence="5">Imelysin family protein</fullName>
    </submittedName>
</protein>
<dbReference type="RefSeq" id="WP_203191739.1">
    <property type="nucleotide sequence ID" value="NZ_CP063362.1"/>
</dbReference>
<dbReference type="EMBL" id="CP063362">
    <property type="protein sequence ID" value="QRG04864.1"/>
    <property type="molecule type" value="Genomic_DNA"/>
</dbReference>
<gene>
    <name evidence="5" type="ORF">EZH22_17105</name>
</gene>
<dbReference type="InterPro" id="IPR038352">
    <property type="entry name" value="Imelysin_sf"/>
</dbReference>
<evidence type="ECO:0000256" key="2">
    <source>
        <dbReference type="ARBA" id="ARBA00022729"/>
    </source>
</evidence>
<organism evidence="5 6">
    <name type="scientific">Xanthobacter dioxanivorans</name>
    <dbReference type="NCBI Taxonomy" id="2528964"/>
    <lineage>
        <taxon>Bacteria</taxon>
        <taxon>Pseudomonadati</taxon>
        <taxon>Pseudomonadota</taxon>
        <taxon>Alphaproteobacteria</taxon>
        <taxon>Hyphomicrobiales</taxon>
        <taxon>Xanthobacteraceae</taxon>
        <taxon>Xanthobacter</taxon>
    </lineage>
</organism>
<name>A0A974PKI2_9HYPH</name>
<dbReference type="InterPro" id="IPR018976">
    <property type="entry name" value="Imelysin-like"/>
</dbReference>
<dbReference type="InterPro" id="IPR034984">
    <property type="entry name" value="Imelysin-like_IPPA"/>
</dbReference>
<dbReference type="CDD" id="cd14659">
    <property type="entry name" value="Imelysin-like_IPPA"/>
    <property type="match status" value="1"/>
</dbReference>
<feature type="chain" id="PRO_5037193112" evidence="3">
    <location>
        <begin position="34"/>
        <end position="366"/>
    </location>
</feature>
<dbReference type="Pfam" id="PF09375">
    <property type="entry name" value="Peptidase_M75"/>
    <property type="match status" value="1"/>
</dbReference>
<evidence type="ECO:0000259" key="4">
    <source>
        <dbReference type="Pfam" id="PF09375"/>
    </source>
</evidence>
<proteinExistence type="predicted"/>
<evidence type="ECO:0000256" key="1">
    <source>
        <dbReference type="ARBA" id="ARBA00004196"/>
    </source>
</evidence>
<dbReference type="AlphaFoldDB" id="A0A974PKI2"/>
<keyword evidence="2 3" id="KW-0732">Signal</keyword>
<evidence type="ECO:0000313" key="6">
    <source>
        <dbReference type="Proteomes" id="UP000596427"/>
    </source>
</evidence>
<evidence type="ECO:0000313" key="5">
    <source>
        <dbReference type="EMBL" id="QRG04864.1"/>
    </source>
</evidence>
<keyword evidence="6" id="KW-1185">Reference proteome</keyword>
<dbReference type="GO" id="GO:0030313">
    <property type="term" value="C:cell envelope"/>
    <property type="evidence" value="ECO:0007669"/>
    <property type="project" value="UniProtKB-SubCell"/>
</dbReference>
<evidence type="ECO:0000256" key="3">
    <source>
        <dbReference type="SAM" id="SignalP"/>
    </source>
</evidence>
<accession>A0A974PKI2</accession>
<feature type="signal peptide" evidence="3">
    <location>
        <begin position="1"/>
        <end position="33"/>
    </location>
</feature>
<dbReference type="Gene3D" id="1.20.1420.20">
    <property type="entry name" value="M75 peptidase, HXXE motif"/>
    <property type="match status" value="1"/>
</dbReference>
<dbReference type="Proteomes" id="UP000596427">
    <property type="component" value="Chromosome"/>
</dbReference>
<reference evidence="5 6" key="1">
    <citation type="submission" date="2020-10" db="EMBL/GenBank/DDBJ databases">
        <title>Degradation of 1,4-Dioxane by Xanthobacter sp. YN2, via a Novel Group-2 Soluble Di-Iron Monooxygenase.</title>
        <authorList>
            <person name="Ma F."/>
            <person name="Wang Y."/>
            <person name="Yang J."/>
            <person name="Guo H."/>
            <person name="Su D."/>
            <person name="Yu L."/>
        </authorList>
    </citation>
    <scope>NUCLEOTIDE SEQUENCE [LARGE SCALE GENOMIC DNA]</scope>
    <source>
        <strain evidence="5 6">YN2</strain>
    </source>
</reference>
<comment type="subcellular location">
    <subcellularLocation>
        <location evidence="1">Cell envelope</location>
    </subcellularLocation>
</comment>
<dbReference type="KEGG" id="xdi:EZH22_17105"/>